<organism evidence="2 3">
    <name type="scientific">Cupriavidus pauculus</name>
    <dbReference type="NCBI Taxonomy" id="82633"/>
    <lineage>
        <taxon>Bacteria</taxon>
        <taxon>Pseudomonadati</taxon>
        <taxon>Pseudomonadota</taxon>
        <taxon>Betaproteobacteria</taxon>
        <taxon>Burkholderiales</taxon>
        <taxon>Burkholderiaceae</taxon>
        <taxon>Cupriavidus</taxon>
    </lineage>
</organism>
<keyword evidence="1" id="KW-0732">Signal</keyword>
<sequence length="174" mass="18722">MKYMFRVATMATLVVSVSLSASVCAAATLVVDWTVNSQPVLVGAPLRFPLEASDVTLDMPQDLSVSKVGIRRCGRAGPAQIQFLEEVQRDRRSLRVTKIAETADGTLVRIVIENSTGHIEEVSPGCERVVRAGLLPHRLTLTLRQNVPTPVPLPVASDVIVLTLTGEVPEGASR</sequence>
<dbReference type="AlphaFoldDB" id="A0A2N5C5C5"/>
<evidence type="ECO:0000256" key="1">
    <source>
        <dbReference type="SAM" id="SignalP"/>
    </source>
</evidence>
<dbReference type="EMBL" id="PJRP01000017">
    <property type="protein sequence ID" value="PLP97421.1"/>
    <property type="molecule type" value="Genomic_DNA"/>
</dbReference>
<protein>
    <submittedName>
        <fullName evidence="2">Uncharacterized protein</fullName>
    </submittedName>
</protein>
<name>A0A2N5C5C5_9BURK</name>
<feature type="signal peptide" evidence="1">
    <location>
        <begin position="1"/>
        <end position="26"/>
    </location>
</feature>
<comment type="caution">
    <text evidence="2">The sequence shown here is derived from an EMBL/GenBank/DDBJ whole genome shotgun (WGS) entry which is preliminary data.</text>
</comment>
<proteinExistence type="predicted"/>
<dbReference type="Proteomes" id="UP000234341">
    <property type="component" value="Unassembled WGS sequence"/>
</dbReference>
<evidence type="ECO:0000313" key="3">
    <source>
        <dbReference type="Proteomes" id="UP000234341"/>
    </source>
</evidence>
<dbReference type="RefSeq" id="WP_101684446.1">
    <property type="nucleotide sequence ID" value="NZ_PJRP01000017.1"/>
</dbReference>
<reference evidence="2 3" key="1">
    <citation type="submission" date="2017-12" db="EMBL/GenBank/DDBJ databases">
        <title>Genome sequence of the active heterotrophic nitrifier-denitrifier, Cupriavidus pauculus UM1.</title>
        <authorList>
            <person name="Putonti C."/>
            <person name="Castignetti D."/>
        </authorList>
    </citation>
    <scope>NUCLEOTIDE SEQUENCE [LARGE SCALE GENOMIC DNA]</scope>
    <source>
        <strain evidence="2 3">UM1</strain>
    </source>
</reference>
<feature type="chain" id="PRO_5014865859" evidence="1">
    <location>
        <begin position="27"/>
        <end position="174"/>
    </location>
</feature>
<evidence type="ECO:0000313" key="2">
    <source>
        <dbReference type="EMBL" id="PLP97421.1"/>
    </source>
</evidence>
<gene>
    <name evidence="2" type="ORF">CYJ10_26620</name>
</gene>
<accession>A0A2N5C5C5</accession>